<dbReference type="SMART" id="SM00042">
    <property type="entry name" value="CUB"/>
    <property type="match status" value="3"/>
</dbReference>
<evidence type="ECO:0000256" key="1">
    <source>
        <dbReference type="ARBA" id="ARBA00022737"/>
    </source>
</evidence>
<gene>
    <name evidence="7" type="ORF">BaRGS_00001835</name>
</gene>
<feature type="compositionally biased region" description="Low complexity" evidence="4">
    <location>
        <begin position="74"/>
        <end position="83"/>
    </location>
</feature>
<dbReference type="Pfam" id="PF00431">
    <property type="entry name" value="CUB"/>
    <property type="match status" value="3"/>
</dbReference>
<keyword evidence="1" id="KW-0677">Repeat</keyword>
<dbReference type="Gene3D" id="2.60.120.290">
    <property type="entry name" value="Spermadhesin, CUB domain"/>
    <property type="match status" value="3"/>
</dbReference>
<comment type="caution">
    <text evidence="7">The sequence shown here is derived from an EMBL/GenBank/DDBJ whole genome shotgun (WGS) entry which is preliminary data.</text>
</comment>
<keyword evidence="5" id="KW-1133">Transmembrane helix</keyword>
<keyword evidence="8" id="KW-1185">Reference proteome</keyword>
<feature type="compositionally biased region" description="Low complexity" evidence="4">
    <location>
        <begin position="812"/>
        <end position="831"/>
    </location>
</feature>
<reference evidence="7 8" key="1">
    <citation type="journal article" date="2023" name="Sci. Data">
        <title>Genome assembly of the Korean intertidal mud-creeper Batillaria attramentaria.</title>
        <authorList>
            <person name="Patra A.K."/>
            <person name="Ho P.T."/>
            <person name="Jun S."/>
            <person name="Lee S.J."/>
            <person name="Kim Y."/>
            <person name="Won Y.J."/>
        </authorList>
    </citation>
    <scope>NUCLEOTIDE SEQUENCE [LARGE SCALE GENOMIC DNA]</scope>
    <source>
        <strain evidence="7">Wonlab-2016</strain>
    </source>
</reference>
<evidence type="ECO:0000256" key="3">
    <source>
        <dbReference type="PROSITE-ProRule" id="PRU00059"/>
    </source>
</evidence>
<evidence type="ECO:0000313" key="8">
    <source>
        <dbReference type="Proteomes" id="UP001519460"/>
    </source>
</evidence>
<name>A0ABD0M562_9CAEN</name>
<organism evidence="7 8">
    <name type="scientific">Batillaria attramentaria</name>
    <dbReference type="NCBI Taxonomy" id="370345"/>
    <lineage>
        <taxon>Eukaryota</taxon>
        <taxon>Metazoa</taxon>
        <taxon>Spiralia</taxon>
        <taxon>Lophotrochozoa</taxon>
        <taxon>Mollusca</taxon>
        <taxon>Gastropoda</taxon>
        <taxon>Caenogastropoda</taxon>
        <taxon>Sorbeoconcha</taxon>
        <taxon>Cerithioidea</taxon>
        <taxon>Batillariidae</taxon>
        <taxon>Batillaria</taxon>
    </lineage>
</organism>
<dbReference type="PANTHER" id="PTHR24251">
    <property type="entry name" value="OVOCHYMASE-RELATED"/>
    <property type="match status" value="1"/>
</dbReference>
<dbReference type="InterPro" id="IPR000859">
    <property type="entry name" value="CUB_dom"/>
</dbReference>
<feature type="compositionally biased region" description="Pro residues" evidence="4">
    <location>
        <begin position="198"/>
        <end position="207"/>
    </location>
</feature>
<feature type="domain" description="CUB" evidence="6">
    <location>
        <begin position="302"/>
        <end position="434"/>
    </location>
</feature>
<evidence type="ECO:0000259" key="6">
    <source>
        <dbReference type="PROSITE" id="PS01180"/>
    </source>
</evidence>
<feature type="transmembrane region" description="Helical" evidence="5">
    <location>
        <begin position="697"/>
        <end position="722"/>
    </location>
</feature>
<feature type="compositionally biased region" description="Pro residues" evidence="4">
    <location>
        <begin position="873"/>
        <end position="913"/>
    </location>
</feature>
<evidence type="ECO:0000256" key="4">
    <source>
        <dbReference type="SAM" id="MobiDB-lite"/>
    </source>
</evidence>
<dbReference type="Proteomes" id="UP001519460">
    <property type="component" value="Unassembled WGS sequence"/>
</dbReference>
<feature type="domain" description="CUB" evidence="6">
    <location>
        <begin position="552"/>
        <end position="673"/>
    </location>
</feature>
<dbReference type="PANTHER" id="PTHR24251:SF30">
    <property type="entry name" value="MEMBRANE FRIZZLED-RELATED PROTEIN"/>
    <property type="match status" value="1"/>
</dbReference>
<feature type="transmembrane region" description="Helical" evidence="5">
    <location>
        <begin position="97"/>
        <end position="115"/>
    </location>
</feature>
<feature type="region of interest" description="Disordered" evidence="4">
    <location>
        <begin position="765"/>
        <end position="944"/>
    </location>
</feature>
<feature type="region of interest" description="Disordered" evidence="4">
    <location>
        <begin position="66"/>
        <end position="86"/>
    </location>
</feature>
<protein>
    <recommendedName>
        <fullName evidence="6">CUB domain-containing protein</fullName>
    </recommendedName>
</protein>
<keyword evidence="5" id="KW-0472">Membrane</keyword>
<feature type="region of interest" description="Disordered" evidence="4">
    <location>
        <begin position="138"/>
        <end position="211"/>
    </location>
</feature>
<keyword evidence="5" id="KW-0812">Transmembrane</keyword>
<accession>A0ABD0M562</accession>
<dbReference type="EMBL" id="JACVVK020000005">
    <property type="protein sequence ID" value="KAK7506984.1"/>
    <property type="molecule type" value="Genomic_DNA"/>
</dbReference>
<dbReference type="AlphaFoldDB" id="A0ABD0M562"/>
<feature type="compositionally biased region" description="Polar residues" evidence="4">
    <location>
        <begin position="162"/>
        <end position="175"/>
    </location>
</feature>
<dbReference type="PROSITE" id="PS01180">
    <property type="entry name" value="CUB"/>
    <property type="match status" value="3"/>
</dbReference>
<evidence type="ECO:0000256" key="2">
    <source>
        <dbReference type="ARBA" id="ARBA00023157"/>
    </source>
</evidence>
<evidence type="ECO:0000256" key="5">
    <source>
        <dbReference type="SAM" id="Phobius"/>
    </source>
</evidence>
<feature type="domain" description="CUB" evidence="6">
    <location>
        <begin position="441"/>
        <end position="554"/>
    </location>
</feature>
<dbReference type="SUPFAM" id="SSF49854">
    <property type="entry name" value="Spermadhesin, CUB domain"/>
    <property type="match status" value="3"/>
</dbReference>
<evidence type="ECO:0000313" key="7">
    <source>
        <dbReference type="EMBL" id="KAK7506984.1"/>
    </source>
</evidence>
<dbReference type="CDD" id="cd00041">
    <property type="entry name" value="CUB"/>
    <property type="match status" value="3"/>
</dbReference>
<dbReference type="InterPro" id="IPR035914">
    <property type="entry name" value="Sperma_CUB_dom_sf"/>
</dbReference>
<keyword evidence="2" id="KW-1015">Disulfide bond</keyword>
<comment type="caution">
    <text evidence="3">Lacks conserved residue(s) required for the propagation of feature annotation.</text>
</comment>
<sequence length="944" mass="101906">MQITDSVFSPLTDNASAKVIGKFCSMSQWKFSSSGRYLYIRFESDTQSSMAYFILYYKAELRTHPRTTTRRARTTTSTEPPSSKADGGLSFHSFPTWVLYFVVAVALFIFFYFAIKICVGKSKCGTSATGVPVNDNSAAAARDGDSDGAHPGSPETAALTAEPSTAADSPPSYFSLQHDCASPAPSAPQPHGASARPSEPPPSPGAPPDYASLFPAHGTSDYYYKSEVLGEDCSCFAGHTGFGYVGPGSDRVHCPIQSVYTRQSRRITFVRVTVTPCLVGVSSFRGQAPSLTSARPRRTRLCSVSVSLSSLCARGQCRYDENPVLLTASNRFPRKKLIQGIASNNHSVCGWQISADPGHTVKLEVLSADMIASDCDHAAYFKVFDGASSKQELLQKFCEKPEQVIRSSGPSMYLEFTVNEELVYYQLEFTYQGVLYGDYQCLSERPLNLTAPLDNTWTPLASSIYSPGYPNQTYPGNLDCTWLIRSESPLYRIRLEVIDMDLESPTSARNSTVLCSNRSRILYSSGQNMFVLFHSERGTDRVGRTGFHLQYCPDLVADMQAPCKDPNNLVELQANFYNASSITYPHEYSNCAWRITAYYNGVVKLRVMRIDLGSCSRETLIVYDGYDASGKVIARLCSLPYRTLYSSGPFMYIEFQTDVQKTHASFQLMYDTVPSAPAASTTSAPTTTYSLPPMVDAGAIVGSVLGGVFVIILAICFVCCCCPCRGKDSFHGFEGGPTTIPTQHLQTYQRNNNNPRNNNAAYRETTLTSNSPRNGRVTAGAGSPGPAYTALGTSGSPRRAPYHPRYATAGESSGPLHTSSGTPSTPHSTSGRQLDAGITGPARDSSLADAPPSYFSLERGSSAVVSQPEGDTLPPPSAPPPTPGAPPSAPPPLGPSAPPSVPPPLSPGGPPPYTDAMQALYPPADSTRDSFTSDRPPFSTDSET</sequence>
<proteinExistence type="predicted"/>